<evidence type="ECO:0008006" key="3">
    <source>
        <dbReference type="Google" id="ProtNLM"/>
    </source>
</evidence>
<organism evidence="1 2">
    <name type="scientific">Bellilinea caldifistulae</name>
    <dbReference type="NCBI Taxonomy" id="360411"/>
    <lineage>
        <taxon>Bacteria</taxon>
        <taxon>Bacillati</taxon>
        <taxon>Chloroflexota</taxon>
        <taxon>Anaerolineae</taxon>
        <taxon>Anaerolineales</taxon>
        <taxon>Anaerolineaceae</taxon>
        <taxon>Bellilinea</taxon>
    </lineage>
</organism>
<name>A0A0P6XU26_9CHLR</name>
<dbReference type="RefSeq" id="WP_061913367.1">
    <property type="nucleotide sequence ID" value="NZ_DF967971.1"/>
</dbReference>
<dbReference type="InterPro" id="IPR031876">
    <property type="entry name" value="DUF4760"/>
</dbReference>
<dbReference type="Proteomes" id="UP000050514">
    <property type="component" value="Unassembled WGS sequence"/>
</dbReference>
<keyword evidence="2" id="KW-1185">Reference proteome</keyword>
<evidence type="ECO:0000313" key="2">
    <source>
        <dbReference type="Proteomes" id="UP000050514"/>
    </source>
</evidence>
<proteinExistence type="predicted"/>
<sequence length="174" mass="20376">MRISISDFTSLFSILAVLVSIIALVVEIRRDRLALQVDLLLRLDDKLHSPEFKALRQVAAQKLLSNERPNYELEDLLELFSTIAFLYERKAIDADLAFVHFSYWLDRYWLCARNYVEEESRKYDPLSYKTLERVAQLFVEKELKSGYPPFSEEVLQNFLKEETHATVRGGIIRA</sequence>
<dbReference type="EMBL" id="LGHJ01000003">
    <property type="protein sequence ID" value="KPL78629.1"/>
    <property type="molecule type" value="Genomic_DNA"/>
</dbReference>
<gene>
    <name evidence="1" type="ORF">AC812_00785</name>
</gene>
<dbReference type="Pfam" id="PF15956">
    <property type="entry name" value="DUF4760"/>
    <property type="match status" value="1"/>
</dbReference>
<accession>A0A0P6XU26</accession>
<reference evidence="1 2" key="1">
    <citation type="submission" date="2015-07" db="EMBL/GenBank/DDBJ databases">
        <title>Draft genome of Bellilinea caldifistulae DSM 17877.</title>
        <authorList>
            <person name="Hemp J."/>
            <person name="Ward L.M."/>
            <person name="Pace L.A."/>
            <person name="Fischer W.W."/>
        </authorList>
    </citation>
    <scope>NUCLEOTIDE SEQUENCE [LARGE SCALE GENOMIC DNA]</scope>
    <source>
        <strain evidence="1 2">GOMI-1</strain>
    </source>
</reference>
<dbReference type="AlphaFoldDB" id="A0A0P6XU26"/>
<evidence type="ECO:0000313" key="1">
    <source>
        <dbReference type="EMBL" id="KPL78629.1"/>
    </source>
</evidence>
<comment type="caution">
    <text evidence="1">The sequence shown here is derived from an EMBL/GenBank/DDBJ whole genome shotgun (WGS) entry which is preliminary data.</text>
</comment>
<protein>
    <recommendedName>
        <fullName evidence="3">DUF4760 domain-containing protein</fullName>
    </recommendedName>
</protein>